<evidence type="ECO:0000313" key="8">
    <source>
        <dbReference type="EMBL" id="KAG6453944.1"/>
    </source>
</evidence>
<keyword evidence="3" id="KW-0540">Nuclease</keyword>
<dbReference type="AlphaFoldDB" id="A0A921ZA07"/>
<dbReference type="Pfam" id="PF17919">
    <property type="entry name" value="RT_RNaseH_2"/>
    <property type="match status" value="1"/>
</dbReference>
<dbReference type="EMBL" id="JH668453">
    <property type="protein sequence ID" value="KAG6453944.1"/>
    <property type="molecule type" value="Genomic_DNA"/>
</dbReference>
<dbReference type="FunFam" id="3.30.70.270:FF:000020">
    <property type="entry name" value="Transposon Tf2-6 polyprotein-like Protein"/>
    <property type="match status" value="1"/>
</dbReference>
<dbReference type="CDD" id="cd01647">
    <property type="entry name" value="RT_LTR"/>
    <property type="match status" value="1"/>
</dbReference>
<dbReference type="InterPro" id="IPR041588">
    <property type="entry name" value="Integrase_H2C2"/>
</dbReference>
<dbReference type="Pfam" id="PF00078">
    <property type="entry name" value="RVT_1"/>
    <property type="match status" value="1"/>
</dbReference>
<reference evidence="8" key="1">
    <citation type="journal article" date="2016" name="Insect Biochem. Mol. Biol.">
        <title>Multifaceted biological insights from a draft genome sequence of the tobacco hornworm moth, Manduca sexta.</title>
        <authorList>
            <person name="Kanost M.R."/>
            <person name="Arrese E.L."/>
            <person name="Cao X."/>
            <person name="Chen Y.R."/>
            <person name="Chellapilla S."/>
            <person name="Goldsmith M.R."/>
            <person name="Grosse-Wilde E."/>
            <person name="Heckel D.G."/>
            <person name="Herndon N."/>
            <person name="Jiang H."/>
            <person name="Papanicolaou A."/>
            <person name="Qu J."/>
            <person name="Soulages J.L."/>
            <person name="Vogel H."/>
            <person name="Walters J."/>
            <person name="Waterhouse R.M."/>
            <person name="Ahn S.J."/>
            <person name="Almeida F.C."/>
            <person name="An C."/>
            <person name="Aqrawi P."/>
            <person name="Bretschneider A."/>
            <person name="Bryant W.B."/>
            <person name="Bucks S."/>
            <person name="Chao H."/>
            <person name="Chevignon G."/>
            <person name="Christen J.M."/>
            <person name="Clarke D.F."/>
            <person name="Dittmer N.T."/>
            <person name="Ferguson L.C.F."/>
            <person name="Garavelou S."/>
            <person name="Gordon K.H.J."/>
            <person name="Gunaratna R.T."/>
            <person name="Han Y."/>
            <person name="Hauser F."/>
            <person name="He Y."/>
            <person name="Heidel-Fischer H."/>
            <person name="Hirsh A."/>
            <person name="Hu Y."/>
            <person name="Jiang H."/>
            <person name="Kalra D."/>
            <person name="Klinner C."/>
            <person name="Konig C."/>
            <person name="Kovar C."/>
            <person name="Kroll A.R."/>
            <person name="Kuwar S.S."/>
            <person name="Lee S.L."/>
            <person name="Lehman R."/>
            <person name="Li K."/>
            <person name="Li Z."/>
            <person name="Liang H."/>
            <person name="Lovelace S."/>
            <person name="Lu Z."/>
            <person name="Mansfield J.H."/>
            <person name="McCulloch K.J."/>
            <person name="Mathew T."/>
            <person name="Morton B."/>
            <person name="Muzny D.M."/>
            <person name="Neunemann D."/>
            <person name="Ongeri F."/>
            <person name="Pauchet Y."/>
            <person name="Pu L.L."/>
            <person name="Pyrousis I."/>
            <person name="Rao X.J."/>
            <person name="Redding A."/>
            <person name="Roesel C."/>
            <person name="Sanchez-Gracia A."/>
            <person name="Schaack S."/>
            <person name="Shukla A."/>
            <person name="Tetreau G."/>
            <person name="Wang Y."/>
            <person name="Xiong G.H."/>
            <person name="Traut W."/>
            <person name="Walsh T.K."/>
            <person name="Worley K.C."/>
            <person name="Wu D."/>
            <person name="Wu W."/>
            <person name="Wu Y.Q."/>
            <person name="Zhang X."/>
            <person name="Zou Z."/>
            <person name="Zucker H."/>
            <person name="Briscoe A.D."/>
            <person name="Burmester T."/>
            <person name="Clem R.J."/>
            <person name="Feyereisen R."/>
            <person name="Grimmelikhuijzen C.J.P."/>
            <person name="Hamodrakas S.J."/>
            <person name="Hansson B.S."/>
            <person name="Huguet E."/>
            <person name="Jermiin L.S."/>
            <person name="Lan Q."/>
            <person name="Lehman H.K."/>
            <person name="Lorenzen M."/>
            <person name="Merzendorfer H."/>
            <person name="Michalopoulos I."/>
            <person name="Morton D.B."/>
            <person name="Muthukrishnan S."/>
            <person name="Oakeshott J.G."/>
            <person name="Palmer W."/>
            <person name="Park Y."/>
            <person name="Passarelli A.L."/>
            <person name="Rozas J."/>
            <person name="Schwartz L.M."/>
            <person name="Smith W."/>
            <person name="Southgate A."/>
            <person name="Vilcinskas A."/>
            <person name="Vogt R."/>
            <person name="Wang P."/>
            <person name="Werren J."/>
            <person name="Yu X.Q."/>
            <person name="Zhou J.J."/>
            <person name="Brown S.J."/>
            <person name="Scherer S.E."/>
            <person name="Richards S."/>
            <person name="Blissard G.W."/>
        </authorList>
    </citation>
    <scope>NUCLEOTIDE SEQUENCE</scope>
</reference>
<dbReference type="Pfam" id="PF17921">
    <property type="entry name" value="Integrase_H2C2"/>
    <property type="match status" value="1"/>
</dbReference>
<dbReference type="PANTHER" id="PTHR37984">
    <property type="entry name" value="PROTEIN CBG26694"/>
    <property type="match status" value="1"/>
</dbReference>
<protein>
    <recommendedName>
        <fullName evidence="1">RNA-directed DNA polymerase</fullName>
        <ecNumber evidence="1">2.7.7.49</ecNumber>
    </recommendedName>
</protein>
<keyword evidence="5" id="KW-0695">RNA-directed DNA polymerase</keyword>
<evidence type="ECO:0000259" key="7">
    <source>
        <dbReference type="PROSITE" id="PS50878"/>
    </source>
</evidence>
<dbReference type="PANTHER" id="PTHR37984:SF5">
    <property type="entry name" value="PROTEIN NYNRIN-LIKE"/>
    <property type="match status" value="1"/>
</dbReference>
<keyword evidence="2" id="KW-0808">Transferase</keyword>
<evidence type="ECO:0000256" key="5">
    <source>
        <dbReference type="ARBA" id="ARBA00022918"/>
    </source>
</evidence>
<gene>
    <name evidence="8" type="ORF">O3G_MSEX008407</name>
</gene>
<evidence type="ECO:0000256" key="6">
    <source>
        <dbReference type="ARBA" id="ARBA00023268"/>
    </source>
</evidence>
<dbReference type="GO" id="GO:0004519">
    <property type="term" value="F:endonuclease activity"/>
    <property type="evidence" value="ECO:0007669"/>
    <property type="project" value="UniProtKB-KW"/>
</dbReference>
<dbReference type="CDD" id="cd09274">
    <property type="entry name" value="RNase_HI_RT_Ty3"/>
    <property type="match status" value="1"/>
</dbReference>
<name>A0A921ZA07_MANSE</name>
<feature type="domain" description="Reverse transcriptase" evidence="7">
    <location>
        <begin position="230"/>
        <end position="414"/>
    </location>
</feature>
<dbReference type="PROSITE" id="PS50878">
    <property type="entry name" value="RT_POL"/>
    <property type="match status" value="1"/>
</dbReference>
<dbReference type="FunFam" id="3.10.20.370:FF:000001">
    <property type="entry name" value="Retrovirus-related Pol polyprotein from transposon 17.6-like protein"/>
    <property type="match status" value="1"/>
</dbReference>
<dbReference type="GO" id="GO:0003964">
    <property type="term" value="F:RNA-directed DNA polymerase activity"/>
    <property type="evidence" value="ECO:0007669"/>
    <property type="project" value="UniProtKB-KW"/>
</dbReference>
<keyword evidence="6" id="KW-0511">Multifunctional enzyme</keyword>
<keyword evidence="4" id="KW-0378">Hydrolase</keyword>
<keyword evidence="2" id="KW-0548">Nucleotidyltransferase</keyword>
<accession>A0A921ZA07</accession>
<dbReference type="InterPro" id="IPR000477">
    <property type="entry name" value="RT_dom"/>
</dbReference>
<sequence>MHTFHIFDSLPLKADGIVGLDFLNKFQANINLHTNTLTLYNHGETYYLNFIDEHSRLCNELTIPARSESIHYIYVNKNEKDDVIVCGRELAKDIFLANAIVRVKNNRIPIKILNTSEKDINIPTFVPELQCLNDYNICQFNNSIIDVFRIQTLLSQLKLDYLNEEERQSIEAICAKYSDVFYIDGDKLSTTNIYEQSITVKPNFTPVYVKQYRLPQSLKPEIAKQVNKMIDDDIIEESNSEWSSPILLVPKKSKEGTEKKWRLVVDYRKVNETICDDKFPLPNINEILDSLSGAVYFTHLDLHQGYYQVQLEPNSRKLTAFTTGTGQFQMKRLPMGLKISPSAFSRMMSVAMSGLTYEKCLIYQDDLIVFGRNLHMHNHNLISIMERLRKVNLKLNPLKCEFLKKEILYLGHVVSEKGVLPDPEKTNVLINYPTPKNAEEVKRFVAFCNYYRKFIKSFSEIAIPLNKLCRKNEPFIWTDECQHAFEYLKSALISSPILQYPDFSSNNEFIVQTDASVTAIGAVLCNKDLRPIAYASRPLNKAEKNYPTIQKELLAIVWSVKYFRPYLYGREFTIMTDHKPLVYLFGMKDPSSRLLKFRLILEEFNFKIVYVRGKENVVADALSRICITSEELKDMQAQVVAIMTRAQKRKIDELNKNKDDNEKTEFSKSPDYWSGQPRVVDMLRKPFGSVEMRFSKGSELKGLRDNDMITDVFECFEFSTERKIIYINLDFKAHFTRAEFVQKLSLFCDKLRIDEVCMIKTDNNIDFIKSVCDEISNLEKWSGPRICILRGVKRISDDKEKRIIMNDFHILPTSGHAGVRRMVNTIKKRYYWPSIEKRRPRICKKVYEVSKIKALSLYKRTDGNNYNGFLGFSKNLFRCSGTFM</sequence>
<keyword evidence="9" id="KW-1185">Reference proteome</keyword>
<dbReference type="InterPro" id="IPR050951">
    <property type="entry name" value="Retrovirus_Pol_polyprotein"/>
</dbReference>
<organism evidence="8 9">
    <name type="scientific">Manduca sexta</name>
    <name type="common">Tobacco hawkmoth</name>
    <name type="synonym">Tobacco hornworm</name>
    <dbReference type="NCBI Taxonomy" id="7130"/>
    <lineage>
        <taxon>Eukaryota</taxon>
        <taxon>Metazoa</taxon>
        <taxon>Ecdysozoa</taxon>
        <taxon>Arthropoda</taxon>
        <taxon>Hexapoda</taxon>
        <taxon>Insecta</taxon>
        <taxon>Pterygota</taxon>
        <taxon>Neoptera</taxon>
        <taxon>Endopterygota</taxon>
        <taxon>Lepidoptera</taxon>
        <taxon>Glossata</taxon>
        <taxon>Ditrysia</taxon>
        <taxon>Bombycoidea</taxon>
        <taxon>Sphingidae</taxon>
        <taxon>Sphinginae</taxon>
        <taxon>Sphingini</taxon>
        <taxon>Manduca</taxon>
    </lineage>
</organism>
<proteinExistence type="predicted"/>
<evidence type="ECO:0000256" key="2">
    <source>
        <dbReference type="ARBA" id="ARBA00022695"/>
    </source>
</evidence>
<evidence type="ECO:0000313" key="9">
    <source>
        <dbReference type="Proteomes" id="UP000791440"/>
    </source>
</evidence>
<evidence type="ECO:0000256" key="4">
    <source>
        <dbReference type="ARBA" id="ARBA00022759"/>
    </source>
</evidence>
<keyword evidence="4" id="KW-0255">Endonuclease</keyword>
<reference evidence="8" key="2">
    <citation type="submission" date="2020-12" db="EMBL/GenBank/DDBJ databases">
        <authorList>
            <person name="Kanost M."/>
        </authorList>
    </citation>
    <scope>NUCLEOTIDE SEQUENCE</scope>
</reference>
<dbReference type="EC" id="2.7.7.49" evidence="1"/>
<comment type="caution">
    <text evidence="8">The sequence shown here is derived from an EMBL/GenBank/DDBJ whole genome shotgun (WGS) entry which is preliminary data.</text>
</comment>
<evidence type="ECO:0000256" key="3">
    <source>
        <dbReference type="ARBA" id="ARBA00022722"/>
    </source>
</evidence>
<dbReference type="InterPro" id="IPR041577">
    <property type="entry name" value="RT_RNaseH_2"/>
</dbReference>
<evidence type="ECO:0000256" key="1">
    <source>
        <dbReference type="ARBA" id="ARBA00012493"/>
    </source>
</evidence>
<dbReference type="Proteomes" id="UP000791440">
    <property type="component" value="Unassembled WGS sequence"/>
</dbReference>